<dbReference type="Proteomes" id="UP000316621">
    <property type="component" value="Chromosome 10"/>
</dbReference>
<dbReference type="AlphaFoldDB" id="A0A4Y7L6Q2"/>
<gene>
    <name evidence="1" type="ORF">C5167_042433</name>
</gene>
<keyword evidence="2" id="KW-1185">Reference proteome</keyword>
<sequence>MAGNVHPTTKKRAIRKTNEDRDQLCKSKMWVKFTHETRKSELLIDLDNRDSRANSNVFVSLLSVNNNFLVASSNKK</sequence>
<dbReference type="EMBL" id="CM010724">
    <property type="protein sequence ID" value="RZC79855.1"/>
    <property type="molecule type" value="Genomic_DNA"/>
</dbReference>
<reference evidence="1 2" key="1">
    <citation type="journal article" date="2018" name="Science">
        <title>The opium poppy genome and morphinan production.</title>
        <authorList>
            <person name="Guo L."/>
            <person name="Winzer T."/>
            <person name="Yang X."/>
            <person name="Li Y."/>
            <person name="Ning Z."/>
            <person name="He Z."/>
            <person name="Teodor R."/>
            <person name="Lu Y."/>
            <person name="Bowser T.A."/>
            <person name="Graham I.A."/>
            <person name="Ye K."/>
        </authorList>
    </citation>
    <scope>NUCLEOTIDE SEQUENCE [LARGE SCALE GENOMIC DNA]</scope>
    <source>
        <strain evidence="2">cv. HN1</strain>
        <tissue evidence="1">Leaves</tissue>
    </source>
</reference>
<evidence type="ECO:0000313" key="1">
    <source>
        <dbReference type="EMBL" id="RZC79855.1"/>
    </source>
</evidence>
<dbReference type="Gramene" id="RZC79855">
    <property type="protein sequence ID" value="RZC79855"/>
    <property type="gene ID" value="C5167_042433"/>
</dbReference>
<accession>A0A4Y7L6Q2</accession>
<name>A0A4Y7L6Q2_PAPSO</name>
<protein>
    <submittedName>
        <fullName evidence="1">Uncharacterized protein</fullName>
    </submittedName>
</protein>
<organism evidence="1 2">
    <name type="scientific">Papaver somniferum</name>
    <name type="common">Opium poppy</name>
    <dbReference type="NCBI Taxonomy" id="3469"/>
    <lineage>
        <taxon>Eukaryota</taxon>
        <taxon>Viridiplantae</taxon>
        <taxon>Streptophyta</taxon>
        <taxon>Embryophyta</taxon>
        <taxon>Tracheophyta</taxon>
        <taxon>Spermatophyta</taxon>
        <taxon>Magnoliopsida</taxon>
        <taxon>Ranunculales</taxon>
        <taxon>Papaveraceae</taxon>
        <taxon>Papaveroideae</taxon>
        <taxon>Papaver</taxon>
    </lineage>
</organism>
<proteinExistence type="predicted"/>
<evidence type="ECO:0000313" key="2">
    <source>
        <dbReference type="Proteomes" id="UP000316621"/>
    </source>
</evidence>